<dbReference type="AlphaFoldDB" id="A0A5K3EKD3"/>
<keyword evidence="4 6" id="KW-1133">Transmembrane helix</keyword>
<evidence type="ECO:0000256" key="6">
    <source>
        <dbReference type="SAM" id="Phobius"/>
    </source>
</evidence>
<name>A0A5K3EKD3_MESCO</name>
<dbReference type="PANTHER" id="PTHR32001:SF1">
    <property type="entry name" value="KERATINOCYTE-ASSOCIATED PROTEIN 2"/>
    <property type="match status" value="1"/>
</dbReference>
<dbReference type="Pfam" id="PF09775">
    <property type="entry name" value="Keratin_assoc"/>
    <property type="match status" value="1"/>
</dbReference>
<accession>A0A5K3EKD3</accession>
<organism evidence="7">
    <name type="scientific">Mesocestoides corti</name>
    <name type="common">Flatworm</name>
    <dbReference type="NCBI Taxonomy" id="53468"/>
    <lineage>
        <taxon>Eukaryota</taxon>
        <taxon>Metazoa</taxon>
        <taxon>Spiralia</taxon>
        <taxon>Lophotrochozoa</taxon>
        <taxon>Platyhelminthes</taxon>
        <taxon>Cestoda</taxon>
        <taxon>Eucestoda</taxon>
        <taxon>Cyclophyllidea</taxon>
        <taxon>Mesocestoididae</taxon>
        <taxon>Mesocestoides</taxon>
    </lineage>
</organism>
<evidence type="ECO:0000256" key="2">
    <source>
        <dbReference type="ARBA" id="ARBA00007279"/>
    </source>
</evidence>
<feature type="transmembrane region" description="Helical" evidence="6">
    <location>
        <begin position="63"/>
        <end position="83"/>
    </location>
</feature>
<dbReference type="GO" id="GO:0016020">
    <property type="term" value="C:membrane"/>
    <property type="evidence" value="ECO:0007669"/>
    <property type="project" value="UniProtKB-SubCell"/>
</dbReference>
<comment type="subcellular location">
    <subcellularLocation>
        <location evidence="1">Membrane</location>
        <topology evidence="1">Multi-pass membrane protein</topology>
    </subcellularLocation>
</comment>
<keyword evidence="3 6" id="KW-0812">Transmembrane</keyword>
<proteinExistence type="inferred from homology"/>
<keyword evidence="5 6" id="KW-0472">Membrane</keyword>
<evidence type="ECO:0000256" key="5">
    <source>
        <dbReference type="ARBA" id="ARBA00023136"/>
    </source>
</evidence>
<comment type="similarity">
    <text evidence="2">Belongs to the KRTCAP2 family.</text>
</comment>
<dbReference type="InterPro" id="IPR018614">
    <property type="entry name" value="KRTCAP2"/>
</dbReference>
<feature type="transmembrane region" description="Helical" evidence="6">
    <location>
        <begin position="103"/>
        <end position="127"/>
    </location>
</feature>
<dbReference type="WBParaSite" id="MCU_001257-RA">
    <property type="protein sequence ID" value="MCU_001257-RA"/>
    <property type="gene ID" value="MCU_001257"/>
</dbReference>
<feature type="transmembrane region" description="Helical" evidence="6">
    <location>
        <begin position="26"/>
        <end position="51"/>
    </location>
</feature>
<evidence type="ECO:0000256" key="4">
    <source>
        <dbReference type="ARBA" id="ARBA00022989"/>
    </source>
</evidence>
<evidence type="ECO:0000313" key="7">
    <source>
        <dbReference type="WBParaSite" id="MCU_001257-RA"/>
    </source>
</evidence>
<sequence>MSAPQSDATPHCTTLHTTHRTALQHYAVMVLPTSTSFAVSSLSFLISLAAVHLLKGYLISSPLLLISVGIFGSILFLLLLTAVNNAENLVFGKGFQAKLFPEVCLCVLVICLSLGLIHSVCGTVSFLSSLASCYFVNVISQQFYGIQSVPPAAVVGKKKRT</sequence>
<dbReference type="PANTHER" id="PTHR32001">
    <property type="entry name" value="KERATINOCYTE-ASSOCIATED PROTEIN 2"/>
    <property type="match status" value="1"/>
</dbReference>
<protein>
    <submittedName>
        <fullName evidence="7">Dolichyl-diphosphooligosaccharide--protein glycosyltransferase subunit KCP2</fullName>
    </submittedName>
</protein>
<evidence type="ECO:0000256" key="1">
    <source>
        <dbReference type="ARBA" id="ARBA00004141"/>
    </source>
</evidence>
<reference evidence="7" key="1">
    <citation type="submission" date="2019-11" db="UniProtKB">
        <authorList>
            <consortium name="WormBaseParasite"/>
        </authorList>
    </citation>
    <scope>IDENTIFICATION</scope>
</reference>
<evidence type="ECO:0000256" key="3">
    <source>
        <dbReference type="ARBA" id="ARBA00022692"/>
    </source>
</evidence>